<evidence type="ECO:0000313" key="14">
    <source>
        <dbReference type="EMBL" id="MDP9826318.1"/>
    </source>
</evidence>
<keyword evidence="4" id="KW-0808">Transferase</keyword>
<keyword evidence="7" id="KW-0067">ATP-binding</keyword>
<dbReference type="InterPro" id="IPR036890">
    <property type="entry name" value="HATPase_C_sf"/>
</dbReference>
<sequence length="459" mass="49580">MTGTPGSRTPRPASSPSSSPSQSSSSSSPEIEQLRRWLEVWWPDLLAGLLVLFAAFVEWNSVYGYYLPPSVLAAPALAMALAVVLTRQRPAWALGVLWALGLFQFTYGNQIMLVQLSIMYVAFGVARWGRPVTVWLSLISVPLAALGGLAYIEVFGDGVVFQLGGRFPGFVGTWAGQFGYRLMAMLVIAVILLLPWLIGLAVRLGVRASASDARASASDASREMAEADAARAQLESEQAREIAALREEQARLAADVHDVVGHSLAVILAQAESAQFLDDDPVVLKQTMTTIAASARTSLQDIRQVLAGAQQASAMATAGSFRELVDGVRASGHQVMVTEVGQPRPMPPELEVVAHRVVQEMLTNAIKHGRREQPLSVERHWPEGPYAHDLRIEVRNVAATRLADTQPLDLVSPRDTGGQGLGGMRRRLEAVGGKLDVRTRDEPEGPTFTVTAWLPVSGR</sequence>
<feature type="transmembrane region" description="Helical" evidence="11">
    <location>
        <begin position="92"/>
        <end position="112"/>
    </location>
</feature>
<dbReference type="SUPFAM" id="SSF55874">
    <property type="entry name" value="ATPase domain of HSP90 chaperone/DNA topoisomerase II/histidine kinase"/>
    <property type="match status" value="1"/>
</dbReference>
<dbReference type="InterPro" id="IPR011712">
    <property type="entry name" value="Sig_transdc_His_kin_sub3_dim/P"/>
</dbReference>
<dbReference type="PANTHER" id="PTHR24421:SF10">
    <property type="entry name" value="NITRATE_NITRITE SENSOR PROTEIN NARQ"/>
    <property type="match status" value="1"/>
</dbReference>
<dbReference type="Pfam" id="PF02518">
    <property type="entry name" value="HATPase_c"/>
    <property type="match status" value="1"/>
</dbReference>
<evidence type="ECO:0000256" key="5">
    <source>
        <dbReference type="ARBA" id="ARBA00022741"/>
    </source>
</evidence>
<keyword evidence="15" id="KW-1185">Reference proteome</keyword>
<name>A0ABT9P0W5_9ACTN</name>
<feature type="region of interest" description="Disordered" evidence="10">
    <location>
        <begin position="1"/>
        <end position="28"/>
    </location>
</feature>
<feature type="coiled-coil region" evidence="9">
    <location>
        <begin position="217"/>
        <end position="251"/>
    </location>
</feature>
<evidence type="ECO:0000256" key="11">
    <source>
        <dbReference type="SAM" id="Phobius"/>
    </source>
</evidence>
<feature type="domain" description="Signal transduction histidine kinase subgroup 3 dimerisation and phosphoacceptor" evidence="13">
    <location>
        <begin position="248"/>
        <end position="309"/>
    </location>
</feature>
<keyword evidence="3" id="KW-0597">Phosphoprotein</keyword>
<evidence type="ECO:0000256" key="9">
    <source>
        <dbReference type="SAM" id="Coils"/>
    </source>
</evidence>
<evidence type="ECO:0000256" key="8">
    <source>
        <dbReference type="ARBA" id="ARBA00023012"/>
    </source>
</evidence>
<gene>
    <name evidence="14" type="ORF">J2S57_002067</name>
</gene>
<keyword evidence="5" id="KW-0547">Nucleotide-binding</keyword>
<dbReference type="Pfam" id="PF07730">
    <property type="entry name" value="HisKA_3"/>
    <property type="match status" value="1"/>
</dbReference>
<keyword evidence="9" id="KW-0175">Coiled coil</keyword>
<dbReference type="Proteomes" id="UP001235712">
    <property type="component" value="Unassembled WGS sequence"/>
</dbReference>
<accession>A0ABT9P0W5</accession>
<evidence type="ECO:0000256" key="4">
    <source>
        <dbReference type="ARBA" id="ARBA00022679"/>
    </source>
</evidence>
<dbReference type="EMBL" id="JAUSQZ010000001">
    <property type="protein sequence ID" value="MDP9826318.1"/>
    <property type="molecule type" value="Genomic_DNA"/>
</dbReference>
<evidence type="ECO:0000256" key="3">
    <source>
        <dbReference type="ARBA" id="ARBA00022553"/>
    </source>
</evidence>
<dbReference type="Gene3D" id="3.30.565.10">
    <property type="entry name" value="Histidine kinase-like ATPase, C-terminal domain"/>
    <property type="match status" value="1"/>
</dbReference>
<dbReference type="InterPro" id="IPR003594">
    <property type="entry name" value="HATPase_dom"/>
</dbReference>
<proteinExistence type="predicted"/>
<dbReference type="Gene3D" id="1.20.5.1930">
    <property type="match status" value="1"/>
</dbReference>
<dbReference type="RefSeq" id="WP_307241001.1">
    <property type="nucleotide sequence ID" value="NZ_JAUSQZ010000001.1"/>
</dbReference>
<feature type="compositionally biased region" description="Low complexity" evidence="10">
    <location>
        <begin position="14"/>
        <end position="28"/>
    </location>
</feature>
<keyword evidence="6 14" id="KW-0418">Kinase</keyword>
<evidence type="ECO:0000259" key="12">
    <source>
        <dbReference type="Pfam" id="PF02518"/>
    </source>
</evidence>
<dbReference type="EC" id="2.7.13.3" evidence="2"/>
<comment type="catalytic activity">
    <reaction evidence="1">
        <text>ATP + protein L-histidine = ADP + protein N-phospho-L-histidine.</text>
        <dbReference type="EC" id="2.7.13.3"/>
    </reaction>
</comment>
<evidence type="ECO:0000256" key="1">
    <source>
        <dbReference type="ARBA" id="ARBA00000085"/>
    </source>
</evidence>
<evidence type="ECO:0000256" key="2">
    <source>
        <dbReference type="ARBA" id="ARBA00012438"/>
    </source>
</evidence>
<keyword evidence="11" id="KW-0812">Transmembrane</keyword>
<comment type="caution">
    <text evidence="14">The sequence shown here is derived from an EMBL/GenBank/DDBJ whole genome shotgun (WGS) entry which is preliminary data.</text>
</comment>
<feature type="transmembrane region" description="Helical" evidence="11">
    <location>
        <begin position="63"/>
        <end position="85"/>
    </location>
</feature>
<evidence type="ECO:0000256" key="7">
    <source>
        <dbReference type="ARBA" id="ARBA00022840"/>
    </source>
</evidence>
<protein>
    <recommendedName>
        <fullName evidence="2">histidine kinase</fullName>
        <ecNumber evidence="2">2.7.13.3</ecNumber>
    </recommendedName>
</protein>
<reference evidence="14 15" key="1">
    <citation type="submission" date="2023-07" db="EMBL/GenBank/DDBJ databases">
        <title>Sequencing the genomes of 1000 actinobacteria strains.</title>
        <authorList>
            <person name="Klenk H.-P."/>
        </authorList>
    </citation>
    <scope>NUCLEOTIDE SEQUENCE [LARGE SCALE GENOMIC DNA]</scope>
    <source>
        <strain evidence="14 15">DSM 44388</strain>
    </source>
</reference>
<feature type="transmembrane region" description="Helical" evidence="11">
    <location>
        <begin position="132"/>
        <end position="152"/>
    </location>
</feature>
<keyword evidence="8" id="KW-0902">Two-component regulatory system</keyword>
<dbReference type="GO" id="GO:0016301">
    <property type="term" value="F:kinase activity"/>
    <property type="evidence" value="ECO:0007669"/>
    <property type="project" value="UniProtKB-KW"/>
</dbReference>
<dbReference type="PANTHER" id="PTHR24421">
    <property type="entry name" value="NITRATE/NITRITE SENSOR PROTEIN NARX-RELATED"/>
    <property type="match status" value="1"/>
</dbReference>
<evidence type="ECO:0000256" key="6">
    <source>
        <dbReference type="ARBA" id="ARBA00022777"/>
    </source>
</evidence>
<keyword evidence="11" id="KW-1133">Transmembrane helix</keyword>
<feature type="transmembrane region" description="Helical" evidence="11">
    <location>
        <begin position="40"/>
        <end position="57"/>
    </location>
</feature>
<evidence type="ECO:0000259" key="13">
    <source>
        <dbReference type="Pfam" id="PF07730"/>
    </source>
</evidence>
<evidence type="ECO:0000313" key="15">
    <source>
        <dbReference type="Proteomes" id="UP001235712"/>
    </source>
</evidence>
<organism evidence="14 15">
    <name type="scientific">Kineosporia succinea</name>
    <dbReference type="NCBI Taxonomy" id="84632"/>
    <lineage>
        <taxon>Bacteria</taxon>
        <taxon>Bacillati</taxon>
        <taxon>Actinomycetota</taxon>
        <taxon>Actinomycetes</taxon>
        <taxon>Kineosporiales</taxon>
        <taxon>Kineosporiaceae</taxon>
        <taxon>Kineosporia</taxon>
    </lineage>
</organism>
<dbReference type="InterPro" id="IPR050482">
    <property type="entry name" value="Sensor_HK_TwoCompSys"/>
</dbReference>
<keyword evidence="11" id="KW-0472">Membrane</keyword>
<feature type="domain" description="Histidine kinase/HSP90-like ATPase" evidence="12">
    <location>
        <begin position="354"/>
        <end position="455"/>
    </location>
</feature>
<feature type="transmembrane region" description="Helical" evidence="11">
    <location>
        <begin position="182"/>
        <end position="206"/>
    </location>
</feature>
<evidence type="ECO:0000256" key="10">
    <source>
        <dbReference type="SAM" id="MobiDB-lite"/>
    </source>
</evidence>